<feature type="repeat" description="ANK" evidence="7">
    <location>
        <begin position="339"/>
        <end position="374"/>
    </location>
</feature>
<gene>
    <name evidence="9" type="ORF">POLS_LOCUS8815</name>
</gene>
<feature type="transmembrane region" description="Helical" evidence="8">
    <location>
        <begin position="975"/>
        <end position="993"/>
    </location>
</feature>
<feature type="repeat" description="ANK" evidence="7">
    <location>
        <begin position="48"/>
        <end position="77"/>
    </location>
</feature>
<dbReference type="InterPro" id="IPR036770">
    <property type="entry name" value="Ankyrin_rpt-contain_sf"/>
</dbReference>
<dbReference type="EMBL" id="CAJVOS010000071">
    <property type="protein sequence ID" value="CAG8252518.1"/>
    <property type="molecule type" value="Genomic_DNA"/>
</dbReference>
<evidence type="ECO:0000313" key="9">
    <source>
        <dbReference type="EMBL" id="CAG8252518.1"/>
    </source>
</evidence>
<dbReference type="Gene3D" id="1.20.58.340">
    <property type="entry name" value="Magnesium transport protein CorA, transmembrane region"/>
    <property type="match status" value="1"/>
</dbReference>
<feature type="repeat" description="ANK" evidence="7">
    <location>
        <begin position="562"/>
        <end position="594"/>
    </location>
</feature>
<dbReference type="Pfam" id="PF12796">
    <property type="entry name" value="Ank_2"/>
    <property type="match status" value="5"/>
</dbReference>
<reference evidence="9" key="1">
    <citation type="submission" date="2021-07" db="EMBL/GenBank/DDBJ databases">
        <authorList>
            <person name="Branca A.L. A."/>
        </authorList>
    </citation>
    <scope>NUCLEOTIDE SEQUENCE</scope>
</reference>
<evidence type="ECO:0000256" key="6">
    <source>
        <dbReference type="ARBA" id="ARBA00023136"/>
    </source>
</evidence>
<dbReference type="InterPro" id="IPR002523">
    <property type="entry name" value="MgTranspt_CorA/ZnTranspt_ZntB"/>
</dbReference>
<feature type="repeat" description="ANK" evidence="7">
    <location>
        <begin position="207"/>
        <end position="239"/>
    </location>
</feature>
<feature type="repeat" description="ANK" evidence="7">
    <location>
        <begin position="174"/>
        <end position="206"/>
    </location>
</feature>
<dbReference type="InterPro" id="IPR002110">
    <property type="entry name" value="Ankyrin_rpt"/>
</dbReference>
<dbReference type="PROSITE" id="PS50088">
    <property type="entry name" value="ANK_REPEAT"/>
    <property type="match status" value="10"/>
</dbReference>
<dbReference type="Pfam" id="PF00023">
    <property type="entry name" value="Ank"/>
    <property type="match status" value="2"/>
</dbReference>
<sequence length="1064" mass="115586">MLGDPFTKPEDEPSASLSTMVSNSDLNATKTLLDQGADVNAPGGIYGNALTVAASRGKLDALRLLLDRGADVNATGGDFQTALQAAAFRGRLDAAHLLLEWGADVNAAGGAAIQCAARSGALDVIELLLDHGADINAQGGVYGTALQAAALHGKLNGIELLLSRGADVNGSSGEYGNALQAAADRGDLDVIELLLDRGADLDAPGGRHGNALQAAVVRGNSDIVKLLLDKGADVNAAGGFYGNSLRAAILNEHLDITVLLLDRGADVNAPQNEFGNYLKAASLICGKYPGDFIKLLLDSGIDVKARGAAALQISARRWDLDIVQSLLDRGADVNAKDNAYGTALQGAAYGANKEALEMIKLLLHAGADVNIQAGDFGNALQTAAYASLGELDIVELLLDNGADTNAHGGRYGTAIQAAACAPRENLDLIKLLLGRGADVNAPGGRHGSPLQAAASMGRHRTVKLLLDQGANVGLGTVDHQGSSLLHAAVACKDTTTLDLLLENDAHVYINHTNSFKQTPLHVVIDHPKSFQSFTSSLDLYLKRKSADALTLFRSAINKEDADGCTPLHRAIENDFLEAAEWLIGHDASVEIQDFNNVAPFQRASQLKNFRMMSQIFPCLTKDLGTFDQSIKAADWRASIPSDWKDNIVLSLNPSKMLPVQAMDGRELAKHFSTLSYPLDYSMTSVAAQGDECIATAPFQRALVGVYWRWWRKALTAQPEMPTMGTKNDRSNWRVQLNKIPSAVALGQPSRAECFLEGRVILPSCELVQTSTQLTASFLKVRPKNHAMIWILVKPDENRPKSTSTQSKLECKVIFTTLEYCEMSTSPTQLFRPCIEQLEDEWNSICRAAEDHLSTMRSETFRSNGRSIGLISDHLRDAQTWTDFKKLLQVQLSILRSLSRDFDQRNGQVLQEGSGTWGNDLKPKFMSDLENTETRITEKFLALKETSRELIELEFNLTSIAEAQKSTTMNRSMKRLSWITFIFLPLMFIASLFGMNIDILESNPAWWLYLPFAAGTIILTLSIWILFKTRIGVSSSKFYGSIIALHGWRNTQILTNTLSASWKIR</sequence>
<dbReference type="GO" id="GO:0005737">
    <property type="term" value="C:cytoplasm"/>
    <property type="evidence" value="ECO:0007669"/>
    <property type="project" value="TreeGrafter"/>
</dbReference>
<name>A0A9W4IBY0_PENOL</name>
<accession>A0A9W4IBY0</accession>
<dbReference type="Proteomes" id="UP001153618">
    <property type="component" value="Unassembled WGS sequence"/>
</dbReference>
<protein>
    <submittedName>
        <fullName evidence="9">Uncharacterized protein</fullName>
    </submittedName>
</protein>
<keyword evidence="2 8" id="KW-0812">Transmembrane</keyword>
<feature type="repeat" description="ANK" evidence="7">
    <location>
        <begin position="78"/>
        <end position="110"/>
    </location>
</feature>
<evidence type="ECO:0000256" key="7">
    <source>
        <dbReference type="PROSITE-ProRule" id="PRU00023"/>
    </source>
</evidence>
<feature type="repeat" description="ANK" evidence="7">
    <location>
        <begin position="306"/>
        <end position="338"/>
    </location>
</feature>
<dbReference type="AlphaFoldDB" id="A0A9W4IBY0"/>
<dbReference type="PANTHER" id="PTHR24189:SF71">
    <property type="entry name" value="ANKYRIN REPEAT DOMAIN 39"/>
    <property type="match status" value="1"/>
</dbReference>
<evidence type="ECO:0000256" key="5">
    <source>
        <dbReference type="ARBA" id="ARBA00023043"/>
    </source>
</evidence>
<dbReference type="Gene3D" id="1.25.40.20">
    <property type="entry name" value="Ankyrin repeat-containing domain"/>
    <property type="match status" value="5"/>
</dbReference>
<feature type="repeat" description="ANK" evidence="7">
    <location>
        <begin position="108"/>
        <end position="140"/>
    </location>
</feature>
<keyword evidence="4 8" id="KW-1133">Transmembrane helix</keyword>
<dbReference type="SUPFAM" id="SSF48403">
    <property type="entry name" value="Ankyrin repeat"/>
    <property type="match status" value="2"/>
</dbReference>
<dbReference type="InterPro" id="IPR045863">
    <property type="entry name" value="CorA_TM1_TM2"/>
</dbReference>
<dbReference type="InterPro" id="IPR050745">
    <property type="entry name" value="Multifunctional_regulatory"/>
</dbReference>
<dbReference type="GO" id="GO:0046873">
    <property type="term" value="F:metal ion transmembrane transporter activity"/>
    <property type="evidence" value="ECO:0007669"/>
    <property type="project" value="InterPro"/>
</dbReference>
<proteinExistence type="predicted"/>
<evidence type="ECO:0000256" key="4">
    <source>
        <dbReference type="ARBA" id="ARBA00022989"/>
    </source>
</evidence>
<feature type="repeat" description="ANK" evidence="7">
    <location>
        <begin position="445"/>
        <end position="477"/>
    </location>
</feature>
<keyword evidence="3" id="KW-0677">Repeat</keyword>
<comment type="subcellular location">
    <subcellularLocation>
        <location evidence="1">Membrane</location>
        <topology evidence="1">Multi-pass membrane protein</topology>
    </subcellularLocation>
</comment>
<dbReference type="GO" id="GO:0005634">
    <property type="term" value="C:nucleus"/>
    <property type="evidence" value="ECO:0007669"/>
    <property type="project" value="TreeGrafter"/>
</dbReference>
<keyword evidence="6 8" id="KW-0472">Membrane</keyword>
<evidence type="ECO:0000256" key="8">
    <source>
        <dbReference type="SAM" id="Phobius"/>
    </source>
</evidence>
<evidence type="ECO:0000256" key="3">
    <source>
        <dbReference type="ARBA" id="ARBA00022737"/>
    </source>
</evidence>
<dbReference type="SUPFAM" id="SSF144083">
    <property type="entry name" value="Magnesium transport protein CorA, transmembrane region"/>
    <property type="match status" value="1"/>
</dbReference>
<feature type="transmembrane region" description="Helical" evidence="8">
    <location>
        <begin position="1005"/>
        <end position="1026"/>
    </location>
</feature>
<keyword evidence="5 7" id="KW-0040">ANK repeat</keyword>
<dbReference type="Pfam" id="PF01544">
    <property type="entry name" value="CorA"/>
    <property type="match status" value="1"/>
</dbReference>
<dbReference type="PANTHER" id="PTHR24189">
    <property type="entry name" value="MYOTROPHIN"/>
    <property type="match status" value="1"/>
</dbReference>
<evidence type="ECO:0000313" key="10">
    <source>
        <dbReference type="Proteomes" id="UP001153618"/>
    </source>
</evidence>
<feature type="repeat" description="ANK" evidence="7">
    <location>
        <begin position="144"/>
        <end position="173"/>
    </location>
</feature>
<keyword evidence="10" id="KW-1185">Reference proteome</keyword>
<dbReference type="PROSITE" id="PS50297">
    <property type="entry name" value="ANK_REP_REGION"/>
    <property type="match status" value="9"/>
</dbReference>
<dbReference type="OrthoDB" id="1577640at2759"/>
<evidence type="ECO:0000256" key="1">
    <source>
        <dbReference type="ARBA" id="ARBA00004141"/>
    </source>
</evidence>
<dbReference type="GO" id="GO:0016020">
    <property type="term" value="C:membrane"/>
    <property type="evidence" value="ECO:0007669"/>
    <property type="project" value="UniProtKB-SubCell"/>
</dbReference>
<comment type="caution">
    <text evidence="9">The sequence shown here is derived from an EMBL/GenBank/DDBJ whole genome shotgun (WGS) entry which is preliminary data.</text>
</comment>
<dbReference type="SMART" id="SM00248">
    <property type="entry name" value="ANK"/>
    <property type="match status" value="15"/>
</dbReference>
<organism evidence="9 10">
    <name type="scientific">Penicillium olsonii</name>
    <dbReference type="NCBI Taxonomy" id="99116"/>
    <lineage>
        <taxon>Eukaryota</taxon>
        <taxon>Fungi</taxon>
        <taxon>Dikarya</taxon>
        <taxon>Ascomycota</taxon>
        <taxon>Pezizomycotina</taxon>
        <taxon>Eurotiomycetes</taxon>
        <taxon>Eurotiomycetidae</taxon>
        <taxon>Eurotiales</taxon>
        <taxon>Aspergillaceae</taxon>
        <taxon>Penicillium</taxon>
    </lineage>
</organism>
<evidence type="ECO:0000256" key="2">
    <source>
        <dbReference type="ARBA" id="ARBA00022692"/>
    </source>
</evidence>